<proteinExistence type="predicted"/>
<dbReference type="InterPro" id="IPR010816">
    <property type="entry name" value="Het-C"/>
</dbReference>
<keyword evidence="1" id="KW-0175">Coiled coil</keyword>
<sequence length="1029" mass="118817">MAIVKQAKNIKVAVNKDYIIQAENINEVSDKINIESFKENLSLNSNKKVEQHGKDGGVKHQSYSPKELKIEESDYTLESTFALEQLFSFAKKDSMAMFCFWMADIFGNDIPLEAYEKLYKNASDKKQSINPKITVIKELDGIGASYYTGENKKYFNHILVSQGFIDNAIKSNGHHKLLMLALVEEFGHHLDYLLRFEYSSQEGDAEGDEGAKFSSSINTKYKKFFIDPFEQKEQHYATANIKGTEKKLIWDFADLHTQLKEYVDNRTEYDDHYFAGFEFFGAGMGDDLHGLGHEAIEKNALSKIERYKSDKNVERKQIYFGNWLRDFSQFVDPMIVRPMANALDILSKEYKDKHQNKEENSKLLDDLEKLLEENRVTKNDLRTYDLPVGFEFKMTEAKIIWEPSAFSPVKLSREAITTLVEFLGLKEFGELEKEAKNEEGKPENYMKYIQDFRSKYAKITPELLGVYKPQEHIDNPAALHPKLICDAIKKKNKEKGTNKPCPPPDFNHKLDPDFVKDPVDQQWEPNVQFGTKNYIRGNGSVPFESAFECFNKFIDKSNPNTVEGRINFGAALHIVEDYYAHSNFCEIAVMKVYDPEVFPWDNLKASCVKGTLKSHTSDSGAKSNTHAIHSILEKERFKFYTITNTQLQPQAVKNFTKANNTIYPADYYQNLYKDESYSYLKHAQNKGYYYSHAACPIVQTGSFGPLDTIASIAPKVNNKIFSIKVEKQEDLKAGERTFNDALIYELLKDISKAQTSDTKQKNETYKGTDDNLYSETFLKYLKFRDFMVEERVLGYSFKDITNAFGIFDFITQYIKVIQNSFYHFLALTAINMIDDYQTYLENELTLLEQGNWKVNSYGPTHTQLAKDNGLQPLHHLAVKLAENRVEKLGKLFAGSKDWNTQIKKIGREEIFTHPMYTDWMDKAVIDWCYDHPRSVTLAREASVVLWGIKHGYQELAELHHQIKIISEFNTSSDQQKEFQSAMAGLPDQWHRGWNKLKSLWEKQKDLPELKLKTAEESYQEVLKESGHGQ</sequence>
<name>A0A1B8ZZ86_9FLAO</name>
<accession>A0A1B8ZZ86</accession>
<dbReference type="Pfam" id="PF07217">
    <property type="entry name" value="Het-C"/>
    <property type="match status" value="1"/>
</dbReference>
<gene>
    <name evidence="2" type="ORF">BBI01_00165</name>
</gene>
<keyword evidence="3" id="KW-1185">Reference proteome</keyword>
<dbReference type="AlphaFoldDB" id="A0A1B8ZZ86"/>
<dbReference type="OrthoDB" id="6717961at2"/>
<evidence type="ECO:0000313" key="3">
    <source>
        <dbReference type="Proteomes" id="UP000092651"/>
    </source>
</evidence>
<evidence type="ECO:0000313" key="2">
    <source>
        <dbReference type="EMBL" id="OCA76916.1"/>
    </source>
</evidence>
<evidence type="ECO:0008006" key="4">
    <source>
        <dbReference type="Google" id="ProtNLM"/>
    </source>
</evidence>
<dbReference type="EMBL" id="MAYH01000001">
    <property type="protein sequence ID" value="OCA76916.1"/>
    <property type="molecule type" value="Genomic_DNA"/>
</dbReference>
<protein>
    <recommendedName>
        <fullName evidence="4">Heterokaryon incompatibility protein Het-C</fullName>
    </recommendedName>
</protein>
<dbReference type="Proteomes" id="UP000092651">
    <property type="component" value="Unassembled WGS sequence"/>
</dbReference>
<evidence type="ECO:0000256" key="1">
    <source>
        <dbReference type="SAM" id="Coils"/>
    </source>
</evidence>
<organism evidence="2 3">
    <name type="scientific">Chryseobacterium artocarpi</name>
    <dbReference type="NCBI Taxonomy" id="1414727"/>
    <lineage>
        <taxon>Bacteria</taxon>
        <taxon>Pseudomonadati</taxon>
        <taxon>Bacteroidota</taxon>
        <taxon>Flavobacteriia</taxon>
        <taxon>Flavobacteriales</taxon>
        <taxon>Weeksellaceae</taxon>
        <taxon>Chryseobacterium group</taxon>
        <taxon>Chryseobacterium</taxon>
    </lineage>
</organism>
<reference evidence="2 3" key="1">
    <citation type="submission" date="2016-07" db="EMBL/GenBank/DDBJ databases">
        <authorList>
            <person name="Jeong J.-J."/>
            <person name="Kim D.W."/>
            <person name="Sang M.K."/>
            <person name="Choi I.-G."/>
            <person name="Kim K.D."/>
        </authorList>
    </citation>
    <scope>NUCLEOTIDE SEQUENCE [LARGE SCALE GENOMIC DNA]</scope>
    <source>
        <strain evidence="2 3">UTM-3</strain>
    </source>
</reference>
<feature type="coiled-coil region" evidence="1">
    <location>
        <begin position="353"/>
        <end position="380"/>
    </location>
</feature>
<comment type="caution">
    <text evidence="2">The sequence shown here is derived from an EMBL/GenBank/DDBJ whole genome shotgun (WGS) entry which is preliminary data.</text>
</comment>
<dbReference type="RefSeq" id="WP_065392675.1">
    <property type="nucleotide sequence ID" value="NZ_MAYH01000001.1"/>
</dbReference>